<dbReference type="PATRIC" id="fig|336566.3.peg.1719"/>
<dbReference type="RefSeq" id="WP_057638447.1">
    <property type="nucleotide sequence ID" value="NZ_LDJM01000029.1"/>
</dbReference>
<evidence type="ECO:0000259" key="2">
    <source>
        <dbReference type="PROSITE" id="PS51648"/>
    </source>
</evidence>
<accession>A0A0R0DBI4</accession>
<comment type="caution">
    <text evidence="3">The sequence shown here is derived from an EMBL/GenBank/DDBJ whole genome shotgun (WGS) entry which is preliminary data.</text>
</comment>
<name>A0A0R0DBI4_9GAMM</name>
<dbReference type="AlphaFoldDB" id="A0A0R0DBI4"/>
<organism evidence="3 4">
    <name type="scientific">Stenotrophomonas ginsengisoli</name>
    <dbReference type="NCBI Taxonomy" id="336566"/>
    <lineage>
        <taxon>Bacteria</taxon>
        <taxon>Pseudomonadati</taxon>
        <taxon>Pseudomonadota</taxon>
        <taxon>Gammaproteobacteria</taxon>
        <taxon>Lysobacterales</taxon>
        <taxon>Lysobacteraceae</taxon>
        <taxon>Stenotrophomonas</taxon>
    </lineage>
</organism>
<dbReference type="SUPFAM" id="SSF160191">
    <property type="entry name" value="YcgL-like"/>
    <property type="match status" value="1"/>
</dbReference>
<keyword evidence="4" id="KW-1185">Reference proteome</keyword>
<dbReference type="InterPro" id="IPR027354">
    <property type="entry name" value="YcgL_dom"/>
</dbReference>
<dbReference type="HAMAP" id="MF_01866">
    <property type="entry name" value="UPF0745"/>
    <property type="match status" value="1"/>
</dbReference>
<dbReference type="PANTHER" id="PTHR38109:SF1">
    <property type="entry name" value="PROTEIN YCGL"/>
    <property type="match status" value="1"/>
</dbReference>
<protein>
    <recommendedName>
        <fullName evidence="1">YcgL domain-containing protein ABB30_11480</fullName>
    </recommendedName>
</protein>
<dbReference type="OrthoDB" id="7062382at2"/>
<dbReference type="EMBL" id="LDJM01000029">
    <property type="protein sequence ID" value="KRG75594.1"/>
    <property type="molecule type" value="Genomic_DNA"/>
</dbReference>
<gene>
    <name evidence="3" type="ORF">ABB30_11480</name>
</gene>
<dbReference type="STRING" id="336566.ABB30_11480"/>
<proteinExistence type="inferred from homology"/>
<reference evidence="3 4" key="1">
    <citation type="submission" date="2015-05" db="EMBL/GenBank/DDBJ databases">
        <title>Genome sequencing and analysis of members of genus Stenotrophomonas.</title>
        <authorList>
            <person name="Patil P.P."/>
            <person name="Midha S."/>
            <person name="Patil P.B."/>
        </authorList>
    </citation>
    <scope>NUCLEOTIDE SEQUENCE [LARGE SCALE GENOMIC DNA]</scope>
    <source>
        <strain evidence="3 4">DSM 24757</strain>
    </source>
</reference>
<evidence type="ECO:0000256" key="1">
    <source>
        <dbReference type="HAMAP-Rule" id="MF_01866"/>
    </source>
</evidence>
<evidence type="ECO:0000313" key="3">
    <source>
        <dbReference type="EMBL" id="KRG75594.1"/>
    </source>
</evidence>
<dbReference type="PANTHER" id="PTHR38109">
    <property type="entry name" value="PROTEIN YCGL"/>
    <property type="match status" value="1"/>
</dbReference>
<dbReference type="Proteomes" id="UP000050956">
    <property type="component" value="Unassembled WGS sequence"/>
</dbReference>
<dbReference type="Gene3D" id="3.10.510.20">
    <property type="entry name" value="YcgL domain"/>
    <property type="match status" value="1"/>
</dbReference>
<dbReference type="InterPro" id="IPR038068">
    <property type="entry name" value="YcgL-like_sf"/>
</dbReference>
<dbReference type="PROSITE" id="PS51648">
    <property type="entry name" value="YCGL"/>
    <property type="match status" value="1"/>
</dbReference>
<dbReference type="Pfam" id="PF05166">
    <property type="entry name" value="YcgL"/>
    <property type="match status" value="1"/>
</dbReference>
<sequence length="90" mass="10247">MHAYIYRSNRKTDTYLYLANHDDFEVVPEALRTSLGSLVHVMDLELTPTRKLALADPQQVRKQLADVGYYLQYQPGTTGLVQFNASLADE</sequence>
<evidence type="ECO:0000313" key="4">
    <source>
        <dbReference type="Proteomes" id="UP000050956"/>
    </source>
</evidence>
<feature type="domain" description="YcgL" evidence="2">
    <location>
        <begin position="1"/>
        <end position="85"/>
    </location>
</feature>